<reference evidence="3 4" key="1">
    <citation type="submission" date="2015-01" db="EMBL/GenBank/DDBJ databases">
        <title>The Genome Sequence of Exophiala mesophila CBS40295.</title>
        <authorList>
            <consortium name="The Broad Institute Genomics Platform"/>
            <person name="Cuomo C."/>
            <person name="de Hoog S."/>
            <person name="Gorbushina A."/>
            <person name="Stielow B."/>
            <person name="Teixiera M."/>
            <person name="Abouelleil A."/>
            <person name="Chapman S.B."/>
            <person name="Priest M."/>
            <person name="Young S.K."/>
            <person name="Wortman J."/>
            <person name="Nusbaum C."/>
            <person name="Birren B."/>
        </authorList>
    </citation>
    <scope>NUCLEOTIDE SEQUENCE [LARGE SCALE GENOMIC DNA]</scope>
    <source>
        <strain evidence="3 4">CBS 40295</strain>
    </source>
</reference>
<evidence type="ECO:0000313" key="3">
    <source>
        <dbReference type="EMBL" id="KIV90010.1"/>
    </source>
</evidence>
<dbReference type="GeneID" id="27325205"/>
<dbReference type="Proteomes" id="UP000054302">
    <property type="component" value="Unassembled WGS sequence"/>
</dbReference>
<dbReference type="CDD" id="cd00299">
    <property type="entry name" value="GST_C_family"/>
    <property type="match status" value="1"/>
</dbReference>
<name>A0A0D1WM28_EXOME</name>
<dbReference type="PROSITE" id="PS50404">
    <property type="entry name" value="GST_NTER"/>
    <property type="match status" value="1"/>
</dbReference>
<sequence length="262" mass="29880">MATTQGHKSSEYVLYYNQYSVCSLMILHTLAWKGSARKPEDEIVFQTKEVDIYNEEQLSEDFLCNINDHGQVPVVQDAGKSEAPIVDSLVITNWLAEKYPDLIPKEHEAEIQQFLIDLHALNYFSLSFPGRPQVAQQFEANVQRRLDDSNISDRYRKALEFKMGVIKRDKSGGVVPAAVAENERRAKALLSALADKLPNNESWLYGSKATALDAHLVCFLARLIDVGRGHLIPSQLREYADWVMEKPEWDNIMRGRRTMMAH</sequence>
<organism evidence="3 4">
    <name type="scientific">Exophiala mesophila</name>
    <name type="common">Black yeast-like fungus</name>
    <dbReference type="NCBI Taxonomy" id="212818"/>
    <lineage>
        <taxon>Eukaryota</taxon>
        <taxon>Fungi</taxon>
        <taxon>Dikarya</taxon>
        <taxon>Ascomycota</taxon>
        <taxon>Pezizomycotina</taxon>
        <taxon>Eurotiomycetes</taxon>
        <taxon>Chaetothyriomycetidae</taxon>
        <taxon>Chaetothyriales</taxon>
        <taxon>Herpotrichiellaceae</taxon>
        <taxon>Exophiala</taxon>
    </lineage>
</organism>
<dbReference type="InterPro" id="IPR036249">
    <property type="entry name" value="Thioredoxin-like_sf"/>
</dbReference>
<dbReference type="HOGENOM" id="CLU_088985_0_0_1"/>
<gene>
    <name evidence="3" type="ORF">PV10_07360</name>
</gene>
<dbReference type="InterPro" id="IPR004045">
    <property type="entry name" value="Glutathione_S-Trfase_N"/>
</dbReference>
<dbReference type="InterPro" id="IPR036282">
    <property type="entry name" value="Glutathione-S-Trfase_C_sf"/>
</dbReference>
<dbReference type="SUPFAM" id="SSF52833">
    <property type="entry name" value="Thioredoxin-like"/>
    <property type="match status" value="1"/>
</dbReference>
<dbReference type="Gene3D" id="3.40.30.10">
    <property type="entry name" value="Glutaredoxin"/>
    <property type="match status" value="1"/>
</dbReference>
<keyword evidence="4" id="KW-1185">Reference proteome</keyword>
<dbReference type="CDD" id="cd00570">
    <property type="entry name" value="GST_N_family"/>
    <property type="match status" value="1"/>
</dbReference>
<dbReference type="OMA" id="WLCSHYP"/>
<comment type="similarity">
    <text evidence="1">Belongs to the GST superfamily.</text>
</comment>
<dbReference type="EMBL" id="KN847524">
    <property type="protein sequence ID" value="KIV90010.1"/>
    <property type="molecule type" value="Genomic_DNA"/>
</dbReference>
<dbReference type="SUPFAM" id="SSF47616">
    <property type="entry name" value="GST C-terminal domain-like"/>
    <property type="match status" value="1"/>
</dbReference>
<dbReference type="RefSeq" id="XP_016221584.1">
    <property type="nucleotide sequence ID" value="XM_016372252.1"/>
</dbReference>
<evidence type="ECO:0000256" key="1">
    <source>
        <dbReference type="ARBA" id="ARBA00007409"/>
    </source>
</evidence>
<accession>A0A0D1WM28</accession>
<dbReference type="VEuPathDB" id="FungiDB:PV10_07360"/>
<proteinExistence type="inferred from homology"/>
<dbReference type="PANTHER" id="PTHR44051">
    <property type="entry name" value="GLUTATHIONE S-TRANSFERASE-RELATED"/>
    <property type="match status" value="1"/>
</dbReference>
<protein>
    <recommendedName>
        <fullName evidence="2">GST N-terminal domain-containing protein</fullName>
    </recommendedName>
</protein>
<evidence type="ECO:0000313" key="4">
    <source>
        <dbReference type="Proteomes" id="UP000054302"/>
    </source>
</evidence>
<dbReference type="OrthoDB" id="412788at2759"/>
<dbReference type="PANTHER" id="PTHR44051:SF8">
    <property type="entry name" value="GLUTATHIONE S-TRANSFERASE GSTA"/>
    <property type="match status" value="1"/>
</dbReference>
<evidence type="ECO:0000259" key="2">
    <source>
        <dbReference type="PROSITE" id="PS50404"/>
    </source>
</evidence>
<dbReference type="AlphaFoldDB" id="A0A0D1WM28"/>
<feature type="domain" description="GST N-terminal" evidence="2">
    <location>
        <begin position="10"/>
        <end position="103"/>
    </location>
</feature>